<keyword evidence="1 3" id="KW-0732">Signal</keyword>
<feature type="signal peptide" evidence="3">
    <location>
        <begin position="1"/>
        <end position="30"/>
    </location>
</feature>
<keyword evidence="5" id="KW-1185">Reference proteome</keyword>
<dbReference type="PANTHER" id="PTHR31836">
    <property type="match status" value="1"/>
</dbReference>
<feature type="region of interest" description="Disordered" evidence="2">
    <location>
        <begin position="80"/>
        <end position="143"/>
    </location>
</feature>
<dbReference type="InterPro" id="IPR036908">
    <property type="entry name" value="RlpA-like_sf"/>
</dbReference>
<comment type="caution">
    <text evidence="4">The sequence shown here is derived from an EMBL/GenBank/DDBJ whole genome shotgun (WGS) entry which is preliminary data.</text>
</comment>
<dbReference type="EMBL" id="JASITI010000032">
    <property type="protein sequence ID" value="MDK9498576.1"/>
    <property type="molecule type" value="Genomic_DNA"/>
</dbReference>
<sequence>MKARIATAAVAVAVLAAGSGAVITVATASASETADATVSAQGATVAAKPGITVAAKPGATVAAEPAATVAAAPAATVLAPQAGGTTAPPPKPGRTTVPSGTPQPGKTTVPSGTPQPGRTTTPPKPGKTTTASPQPGKPGEYKGSATFYSPGLGACGKVIKESDHVVALNSPMFGPGYPSSSCGRKVVITYKGKSITATVLDEAKGAGSYGLDLTPGAFKALAPLDKGKIDITWRFVK</sequence>
<evidence type="ECO:0000256" key="2">
    <source>
        <dbReference type="SAM" id="MobiDB-lite"/>
    </source>
</evidence>
<dbReference type="RefSeq" id="WP_285344642.1">
    <property type="nucleotide sequence ID" value="NZ_JASITI010000032.1"/>
</dbReference>
<dbReference type="CDD" id="cd22191">
    <property type="entry name" value="DPBB_RlpA_EXP_N-like"/>
    <property type="match status" value="1"/>
</dbReference>
<reference evidence="4 5" key="1">
    <citation type="submission" date="2023-05" db="EMBL/GenBank/DDBJ databases">
        <title>Sequencing and Assembly of Streptomyces sp. NP73.</title>
        <authorList>
            <person name="Konwar A.N."/>
            <person name="Saikia K."/>
            <person name="Thakur D."/>
        </authorList>
    </citation>
    <scope>NUCLEOTIDE SEQUENCE [LARGE SCALE GENOMIC DNA]</scope>
    <source>
        <strain evidence="4 5">NP73</strain>
    </source>
</reference>
<evidence type="ECO:0008006" key="6">
    <source>
        <dbReference type="Google" id="ProtNLM"/>
    </source>
</evidence>
<dbReference type="Proteomes" id="UP001223390">
    <property type="component" value="Unassembled WGS sequence"/>
</dbReference>
<evidence type="ECO:0000313" key="5">
    <source>
        <dbReference type="Proteomes" id="UP001223390"/>
    </source>
</evidence>
<gene>
    <name evidence="4" type="ORF">QEZ40_003761</name>
</gene>
<feature type="compositionally biased region" description="Polar residues" evidence="2">
    <location>
        <begin position="97"/>
        <end position="109"/>
    </location>
</feature>
<name>A0ABT7GZ86_9ACTN</name>
<evidence type="ECO:0000256" key="1">
    <source>
        <dbReference type="ARBA" id="ARBA00022729"/>
    </source>
</evidence>
<dbReference type="SUPFAM" id="SSF50685">
    <property type="entry name" value="Barwin-like endoglucanases"/>
    <property type="match status" value="1"/>
</dbReference>
<dbReference type="Gene3D" id="2.40.40.10">
    <property type="entry name" value="RlpA-like domain"/>
    <property type="match status" value="1"/>
</dbReference>
<feature type="compositionally biased region" description="Low complexity" evidence="2">
    <location>
        <begin position="110"/>
        <end position="133"/>
    </location>
</feature>
<proteinExistence type="predicted"/>
<feature type="chain" id="PRO_5045998140" description="RlpA-like protein double-psi beta-barrel domain-containing protein" evidence="3">
    <location>
        <begin position="31"/>
        <end position="237"/>
    </location>
</feature>
<dbReference type="InterPro" id="IPR051477">
    <property type="entry name" value="Expansin_CellWall"/>
</dbReference>
<protein>
    <recommendedName>
        <fullName evidence="6">RlpA-like protein double-psi beta-barrel domain-containing protein</fullName>
    </recommendedName>
</protein>
<evidence type="ECO:0000313" key="4">
    <source>
        <dbReference type="EMBL" id="MDK9498576.1"/>
    </source>
</evidence>
<dbReference type="PANTHER" id="PTHR31836:SF28">
    <property type="entry name" value="SRCR DOMAIN-CONTAINING PROTEIN-RELATED"/>
    <property type="match status" value="1"/>
</dbReference>
<organism evidence="4 5">
    <name type="scientific">Streptomyces katrae</name>
    <dbReference type="NCBI Taxonomy" id="68223"/>
    <lineage>
        <taxon>Bacteria</taxon>
        <taxon>Bacillati</taxon>
        <taxon>Actinomycetota</taxon>
        <taxon>Actinomycetes</taxon>
        <taxon>Kitasatosporales</taxon>
        <taxon>Streptomycetaceae</taxon>
        <taxon>Streptomyces</taxon>
    </lineage>
</organism>
<accession>A0ABT7GZ86</accession>
<evidence type="ECO:0000256" key="3">
    <source>
        <dbReference type="SAM" id="SignalP"/>
    </source>
</evidence>